<keyword evidence="1" id="KW-0812">Transmembrane</keyword>
<evidence type="ECO:0000313" key="2">
    <source>
        <dbReference type="EMBL" id="MBI6630201.1"/>
    </source>
</evidence>
<reference evidence="2" key="1">
    <citation type="submission" date="2020-12" db="EMBL/GenBank/DDBJ databases">
        <title>Pontibaca salina gen. nov., sp. nov., isolated from marine sediment.</title>
        <authorList>
            <person name="Bo J."/>
            <person name="Wang S."/>
            <person name="Song X."/>
            <person name="Du Z."/>
        </authorList>
    </citation>
    <scope>NUCLEOTIDE SEQUENCE</scope>
    <source>
        <strain evidence="2">S1109L</strain>
    </source>
</reference>
<keyword evidence="1" id="KW-1133">Transmembrane helix</keyword>
<dbReference type="RefSeq" id="WP_198686225.1">
    <property type="nucleotide sequence ID" value="NZ_JAEIJD010000007.1"/>
</dbReference>
<feature type="transmembrane region" description="Helical" evidence="1">
    <location>
        <begin position="6"/>
        <end position="25"/>
    </location>
</feature>
<protein>
    <submittedName>
        <fullName evidence="2">Uncharacterized protein</fullName>
    </submittedName>
</protein>
<evidence type="ECO:0000313" key="3">
    <source>
        <dbReference type="Proteomes" id="UP000613255"/>
    </source>
</evidence>
<keyword evidence="1" id="KW-0472">Membrane</keyword>
<dbReference type="InterPro" id="IPR036514">
    <property type="entry name" value="SGNH_hydro_sf"/>
</dbReference>
<dbReference type="GO" id="GO:0016788">
    <property type="term" value="F:hydrolase activity, acting on ester bonds"/>
    <property type="evidence" value="ECO:0007669"/>
    <property type="project" value="UniProtKB-ARBA"/>
</dbReference>
<name>A0A934HSS9_9RHOB</name>
<keyword evidence="3" id="KW-1185">Reference proteome</keyword>
<dbReference type="AlphaFoldDB" id="A0A934HSS9"/>
<comment type="caution">
    <text evidence="2">The sequence shown here is derived from an EMBL/GenBank/DDBJ whole genome shotgun (WGS) entry which is preliminary data.</text>
</comment>
<dbReference type="Proteomes" id="UP000613255">
    <property type="component" value="Unassembled WGS sequence"/>
</dbReference>
<sequence>MIVRSYPLILLLLALVFAGIAIWAMSRQRTPDAAKVAAAYATPLAAPEGPLRVFHLGHSLVGRDMPAMLAQFAGKGHDYASQLGWGTSLREHWEPDIEINGFEAENAHPHFRAAHEAIASGNYDAVVLTEMVELRDAIRYHDSARYLSRWADLARTANPDVRIYLYETWHSLTDPDWLERLDDDLAQLWERRVLLPDLIDPANKNPVRVIPAGQVLARFVRKVETAGGIDNVTDRTALFARDPSGELDPIHMGDLGNYLVALTHFATFYHRSPVGLSRQLRRADGSTADAPGPEAARVMQETVWEVVGSYRKTGVAQ</sequence>
<accession>A0A934HSS9</accession>
<evidence type="ECO:0000256" key="1">
    <source>
        <dbReference type="SAM" id="Phobius"/>
    </source>
</evidence>
<dbReference type="EMBL" id="JAEIJD010000007">
    <property type="protein sequence ID" value="MBI6630201.1"/>
    <property type="molecule type" value="Genomic_DNA"/>
</dbReference>
<dbReference type="Gene3D" id="3.40.50.1110">
    <property type="entry name" value="SGNH hydrolase"/>
    <property type="match status" value="1"/>
</dbReference>
<gene>
    <name evidence="2" type="ORF">JAO82_09945</name>
</gene>
<proteinExistence type="predicted"/>
<organism evidence="2 3">
    <name type="scientific">Pontibaca salina</name>
    <dbReference type="NCBI Taxonomy" id="2795731"/>
    <lineage>
        <taxon>Bacteria</taxon>
        <taxon>Pseudomonadati</taxon>
        <taxon>Pseudomonadota</taxon>
        <taxon>Alphaproteobacteria</taxon>
        <taxon>Rhodobacterales</taxon>
        <taxon>Roseobacteraceae</taxon>
        <taxon>Pontibaca</taxon>
    </lineage>
</organism>